<dbReference type="InterPro" id="IPR016208">
    <property type="entry name" value="Ald_Oxase/xanthine_DH-like"/>
</dbReference>
<evidence type="ECO:0000313" key="3">
    <source>
        <dbReference type="Proteomes" id="UP000182840"/>
    </source>
</evidence>
<dbReference type="Gene3D" id="3.30.365.10">
    <property type="entry name" value="Aldehyde oxidase/xanthine dehydrogenase, molybdopterin binding domain"/>
    <property type="match status" value="4"/>
</dbReference>
<dbReference type="GO" id="GO:0005506">
    <property type="term" value="F:iron ion binding"/>
    <property type="evidence" value="ECO:0007669"/>
    <property type="project" value="InterPro"/>
</dbReference>
<dbReference type="Pfam" id="PF20256">
    <property type="entry name" value="MoCoBD_2"/>
    <property type="match status" value="1"/>
</dbReference>
<dbReference type="InterPro" id="IPR000674">
    <property type="entry name" value="Ald_Oxase/Xan_DH_a/b"/>
</dbReference>
<dbReference type="PANTHER" id="PTHR11908:SF123">
    <property type="entry name" value="ALDEHYDE OXIDOREDUCTASE MOLYBDENUM-BINDING SUBUNIT PAOC"/>
    <property type="match status" value="1"/>
</dbReference>
<dbReference type="KEGG" id="meso:BSQ44_02915"/>
<dbReference type="Gene3D" id="3.90.1170.50">
    <property type="entry name" value="Aldehyde oxidase/xanthine dehydrogenase, a/b hammerhead"/>
    <property type="match status" value="1"/>
</dbReference>
<dbReference type="SMART" id="SM01008">
    <property type="entry name" value="Ald_Xan_dh_C"/>
    <property type="match status" value="1"/>
</dbReference>
<dbReference type="PANTHER" id="PTHR11908">
    <property type="entry name" value="XANTHINE DEHYDROGENASE"/>
    <property type="match status" value="1"/>
</dbReference>
<dbReference type="GO" id="GO:0016491">
    <property type="term" value="F:oxidoreductase activity"/>
    <property type="evidence" value="ECO:0007669"/>
    <property type="project" value="InterPro"/>
</dbReference>
<dbReference type="SUPFAM" id="SSF56003">
    <property type="entry name" value="Molybdenum cofactor-binding domain"/>
    <property type="match status" value="1"/>
</dbReference>
<name>A0A1L3SM17_9HYPH</name>
<dbReference type="STRING" id="1670800.BSQ44_02915"/>
<dbReference type="SUPFAM" id="SSF54665">
    <property type="entry name" value="CO dehydrogenase molybdoprotein N-domain-like"/>
    <property type="match status" value="1"/>
</dbReference>
<dbReference type="InterPro" id="IPR008274">
    <property type="entry name" value="AldOxase/xan_DH_MoCoBD1"/>
</dbReference>
<organism evidence="2 3">
    <name type="scientific">Aquibium oceanicum</name>
    <dbReference type="NCBI Taxonomy" id="1670800"/>
    <lineage>
        <taxon>Bacteria</taxon>
        <taxon>Pseudomonadati</taxon>
        <taxon>Pseudomonadota</taxon>
        <taxon>Alphaproteobacteria</taxon>
        <taxon>Hyphomicrobiales</taxon>
        <taxon>Phyllobacteriaceae</taxon>
        <taxon>Aquibium</taxon>
    </lineage>
</organism>
<keyword evidence="3" id="KW-1185">Reference proteome</keyword>
<proteinExistence type="predicted"/>
<dbReference type="EMBL" id="CP018171">
    <property type="protein sequence ID" value="APH70449.1"/>
    <property type="molecule type" value="Genomic_DNA"/>
</dbReference>
<evidence type="ECO:0000259" key="1">
    <source>
        <dbReference type="SMART" id="SM01008"/>
    </source>
</evidence>
<sequence length="737" mass="78273">MTLHIKMDDKVDADRLEEMVQGVVGEPLDRPDGPLKVSGMAPYAMDALPDGSLFGVLVRSTVPAGRMTGADSDAIEALPGIRAVVIDDRFLRNPAQGMAGAAPVQDPHAIAYFGQPVALVVGETFEQARHGALMLGLTLESDRDVVVAPDSPGVEIETPEKKQQSSGDLAKAMREAAHTVDGTYTTPSHVSAAMEPHAAIARWDGDDVVLRGSYQMLRFNRAELADSLGIDEKHVRILSPYVGGGFGSKLGIAPEAVAAAIASKKLGAPVAVAMSRQQVFETVMRRSETSQRIRLAADAEGRLTGIGHEALVSNLPDEKFSEPVTQATPFLYRGKNRVIGHRIARLHRTCAGSVRAPGEAVGVTMLEIAMDELAVASGIDPVELRLRNIPDEDPTQGIPFSSNKLAEALRMGADKFGWDRRSAEPGSVRDGEWLVGMGMASAVRVNMLIEAKARVTLTSDGRARVETDMTDIGTGTYAILTQVAAEMLGLPVESVETRLGDTDLPPGSGSGGSFGAASNGTAVFLACEEIRRRLCDRLGCEPGDLTLKDGKAITGNRSIPLAEVLAGETIVAEGHAEPGEAEDKVRQATFGSYFAEVGVNSVTGETRVRRMLGVFSAGRILNAKTARSQCLGGMTFGIGMALTEEIFHDPRDGHIVNRDFAEYHLPVNADVPQIDVVLLEERDAWANPLQAKGIGELGICGAAAAVVNAIHNSCGVRVRDLPATLDKVIEGLELQGR</sequence>
<dbReference type="RefSeq" id="WP_072601861.1">
    <property type="nucleotide sequence ID" value="NZ_CP018171.1"/>
</dbReference>
<dbReference type="OrthoDB" id="8428274at2"/>
<accession>A0A1L3SM17</accession>
<dbReference type="InterPro" id="IPR036856">
    <property type="entry name" value="Ald_Oxase/Xan_DH_a/b_sf"/>
</dbReference>
<dbReference type="InterPro" id="IPR046867">
    <property type="entry name" value="AldOxase/xan_DH_MoCoBD2"/>
</dbReference>
<reference evidence="3" key="1">
    <citation type="submission" date="2016-11" db="EMBL/GenBank/DDBJ databases">
        <title>Mesorhizobium oceanicum sp. nov., isolated from deep seawater in South China Sea.</title>
        <authorList>
            <person name="Fu G.-Y."/>
        </authorList>
    </citation>
    <scope>NUCLEOTIDE SEQUENCE [LARGE SCALE GENOMIC DNA]</scope>
    <source>
        <strain evidence="3">B7</strain>
    </source>
</reference>
<protein>
    <submittedName>
        <fullName evidence="2">Xanthine dehydrogenase</fullName>
    </submittedName>
</protein>
<evidence type="ECO:0000313" key="2">
    <source>
        <dbReference type="EMBL" id="APH70449.1"/>
    </source>
</evidence>
<dbReference type="AlphaFoldDB" id="A0A1L3SM17"/>
<feature type="domain" description="Aldehyde oxidase/xanthine dehydrogenase a/b hammerhead" evidence="1">
    <location>
        <begin position="38"/>
        <end position="143"/>
    </location>
</feature>
<gene>
    <name evidence="2" type="ORF">BSQ44_02915</name>
</gene>
<dbReference type="InterPro" id="IPR037165">
    <property type="entry name" value="AldOxase/xan_DH_Mopterin-bd_sf"/>
</dbReference>
<dbReference type="Pfam" id="PF02738">
    <property type="entry name" value="MoCoBD_1"/>
    <property type="match status" value="1"/>
</dbReference>
<dbReference type="Pfam" id="PF01315">
    <property type="entry name" value="Ald_Xan_dh_C"/>
    <property type="match status" value="1"/>
</dbReference>
<dbReference type="Proteomes" id="UP000182840">
    <property type="component" value="Chromosome"/>
</dbReference>